<name>A0A1Y2EQ53_PROLT</name>
<proteinExistence type="inferred from homology"/>
<evidence type="ECO:0000256" key="5">
    <source>
        <dbReference type="SAM" id="MobiDB-lite"/>
    </source>
</evidence>
<dbReference type="GO" id="GO:0031505">
    <property type="term" value="P:fungal-type cell wall organization"/>
    <property type="evidence" value="ECO:0007669"/>
    <property type="project" value="TreeGrafter"/>
</dbReference>
<feature type="signal peptide" evidence="4">
    <location>
        <begin position="1"/>
        <end position="20"/>
    </location>
</feature>
<organism evidence="6 7">
    <name type="scientific">Protomyces lactucae-debilis</name>
    <dbReference type="NCBI Taxonomy" id="2754530"/>
    <lineage>
        <taxon>Eukaryota</taxon>
        <taxon>Fungi</taxon>
        <taxon>Dikarya</taxon>
        <taxon>Ascomycota</taxon>
        <taxon>Taphrinomycotina</taxon>
        <taxon>Taphrinomycetes</taxon>
        <taxon>Taphrinales</taxon>
        <taxon>Protomycetaceae</taxon>
        <taxon>Protomyces</taxon>
    </lineage>
</organism>
<protein>
    <recommendedName>
        <fullName evidence="4">1,3-beta-glucanosyltransferase</fullName>
        <ecNumber evidence="4">2.4.1.-</ecNumber>
    </recommendedName>
</protein>
<keyword evidence="4 6" id="KW-0808">Transferase</keyword>
<dbReference type="InterPro" id="IPR004886">
    <property type="entry name" value="Glucanosyltransferase"/>
</dbReference>
<comment type="function">
    <text evidence="4">Splits internally a 1,3-beta-glucan molecule and transfers the newly generated reducing end (the donor) to the non-reducing end of another 1,3-beta-glucan molecule (the acceptor) forming a 1,3-beta linkage, resulting in the elongation of 1,3-beta-glucan chains in the cell wall.</text>
</comment>
<dbReference type="Pfam" id="PF03198">
    <property type="entry name" value="Glyco_hydro_72"/>
    <property type="match status" value="1"/>
</dbReference>
<evidence type="ECO:0000256" key="1">
    <source>
        <dbReference type="ARBA" id="ARBA00007528"/>
    </source>
</evidence>
<reference evidence="6 7" key="1">
    <citation type="submission" date="2016-07" db="EMBL/GenBank/DDBJ databases">
        <title>Pervasive Adenine N6-methylation of Active Genes in Fungi.</title>
        <authorList>
            <consortium name="DOE Joint Genome Institute"/>
            <person name="Mondo S.J."/>
            <person name="Dannebaum R.O."/>
            <person name="Kuo R.C."/>
            <person name="Labutti K."/>
            <person name="Haridas S."/>
            <person name="Kuo A."/>
            <person name="Salamov A."/>
            <person name="Ahrendt S.R."/>
            <person name="Lipzen A."/>
            <person name="Sullivan W."/>
            <person name="Andreopoulos W.B."/>
            <person name="Clum A."/>
            <person name="Lindquist E."/>
            <person name="Daum C."/>
            <person name="Ramamoorthy G.K."/>
            <person name="Gryganskyi A."/>
            <person name="Culley D."/>
            <person name="Magnuson J.K."/>
            <person name="James T.Y."/>
            <person name="O'Malley M.A."/>
            <person name="Stajich J.E."/>
            <person name="Spatafora J.W."/>
            <person name="Visel A."/>
            <person name="Grigoriev I.V."/>
        </authorList>
    </citation>
    <scope>NUCLEOTIDE SEQUENCE [LARGE SCALE GENOMIC DNA]</scope>
    <source>
        <strain evidence="6 7">12-1054</strain>
    </source>
</reference>
<keyword evidence="2 4" id="KW-0732">Signal</keyword>
<comment type="subcellular location">
    <subcellularLocation>
        <location evidence="4">Cell membrane</location>
        <topology evidence="4">Lipid-anchor</topology>
        <topology evidence="4">GPI-anchor</topology>
    </subcellularLocation>
</comment>
<dbReference type="STRING" id="56484.A0A1Y2EQ53"/>
<dbReference type="AlphaFoldDB" id="A0A1Y2EQ53"/>
<keyword evidence="4" id="KW-0472">Membrane</keyword>
<dbReference type="GO" id="GO:0098552">
    <property type="term" value="C:side of membrane"/>
    <property type="evidence" value="ECO:0007669"/>
    <property type="project" value="UniProtKB-KW"/>
</dbReference>
<evidence type="ECO:0000256" key="4">
    <source>
        <dbReference type="RuleBase" id="RU361209"/>
    </source>
</evidence>
<gene>
    <name evidence="6" type="ORF">BCR37DRAFT_230824</name>
</gene>
<dbReference type="GO" id="GO:0005886">
    <property type="term" value="C:plasma membrane"/>
    <property type="evidence" value="ECO:0007669"/>
    <property type="project" value="UniProtKB-SubCell"/>
</dbReference>
<keyword evidence="3" id="KW-0325">Glycoprotein</keyword>
<dbReference type="GO" id="GO:0042124">
    <property type="term" value="F:1,3-beta-glucanosyltransferase activity"/>
    <property type="evidence" value="ECO:0007669"/>
    <property type="project" value="TreeGrafter"/>
</dbReference>
<feature type="chain" id="PRO_5011817703" description="1,3-beta-glucanosyltransferase" evidence="4">
    <location>
        <begin position="21"/>
        <end position="479"/>
    </location>
</feature>
<dbReference type="EMBL" id="MCFI01000033">
    <property type="protein sequence ID" value="ORY73679.1"/>
    <property type="molecule type" value="Genomic_DNA"/>
</dbReference>
<dbReference type="PANTHER" id="PTHR31468">
    <property type="entry name" value="1,3-BETA-GLUCANOSYLTRANSFERASE GAS1"/>
    <property type="match status" value="1"/>
</dbReference>
<sequence length="479" mass="49956">MHFSIAVLSLAAACFSQVAAQSSVSKSETPLATKPVSTAASQATTPITIKGNTFMRGNERFFLVGVDYQPGGSSDLTDPLSNPTICARDIAVMQTLGINTIRIYTVDNSVDHDECMSLLSKAGIYLVLDINTPQSSLNRNDAASSYNLAYMQHLFATVDAFKKYPNVLGFFAGNEVINDAPTVGTAPWIKAVIRDVKQYIAAQSTRAIPVGYSSTDVPGSRYKFPEYLNCGNASTRADFIGTNVYSYCGDSSFTQSGYDQLVAGFSDLTIPLFMSEFGCNQFAGDQSKGRAFSEVATIYSKEMTSVFSGGLVYEYTQEVNNYGLVTIGSNGQVSALPDFYNLQKQYAALKLDKSAPGTSKTTAPACPGNSTDFEGVWAEDVLPVQPAGAAALIKNGAGAPLGNGGSGSQNAGSGSGSGSGNSNVGLTSSTTSGSARSASPSASATRTSGAQSVLPTLSMGMLAAWSLTLSAAFGAALFF</sequence>
<feature type="region of interest" description="Disordered" evidence="5">
    <location>
        <begin position="403"/>
        <end position="450"/>
    </location>
</feature>
<keyword evidence="7" id="KW-1185">Reference proteome</keyword>
<keyword evidence="4" id="KW-0449">Lipoprotein</keyword>
<dbReference type="RefSeq" id="XP_040721859.1">
    <property type="nucleotide sequence ID" value="XM_040866502.1"/>
</dbReference>
<feature type="compositionally biased region" description="Gly residues" evidence="5">
    <location>
        <begin position="403"/>
        <end position="419"/>
    </location>
</feature>
<evidence type="ECO:0000256" key="2">
    <source>
        <dbReference type="ARBA" id="ARBA00022729"/>
    </source>
</evidence>
<feature type="compositionally biased region" description="Low complexity" evidence="5">
    <location>
        <begin position="420"/>
        <end position="450"/>
    </location>
</feature>
<keyword evidence="4" id="KW-0336">GPI-anchor</keyword>
<dbReference type="GO" id="GO:0071970">
    <property type="term" value="P:fungal-type cell wall (1-&gt;3)-beta-D-glucan biosynthetic process"/>
    <property type="evidence" value="ECO:0007669"/>
    <property type="project" value="TreeGrafter"/>
</dbReference>
<dbReference type="InterPro" id="IPR017853">
    <property type="entry name" value="GH"/>
</dbReference>
<evidence type="ECO:0000256" key="3">
    <source>
        <dbReference type="ARBA" id="ARBA00023180"/>
    </source>
</evidence>
<accession>A0A1Y2EQ53</accession>
<evidence type="ECO:0000313" key="7">
    <source>
        <dbReference type="Proteomes" id="UP000193685"/>
    </source>
</evidence>
<dbReference type="PANTHER" id="PTHR31468:SF4">
    <property type="entry name" value="1,3-BETA-GLUCANOSYLTRANSFERASE GAS3-RELATED"/>
    <property type="match status" value="1"/>
</dbReference>
<dbReference type="EC" id="2.4.1.-" evidence="4"/>
<dbReference type="OrthoDB" id="421038at2759"/>
<dbReference type="SUPFAM" id="SSF51445">
    <property type="entry name" value="(Trans)glycosidases"/>
    <property type="match status" value="1"/>
</dbReference>
<dbReference type="GeneID" id="63783101"/>
<dbReference type="Proteomes" id="UP000193685">
    <property type="component" value="Unassembled WGS sequence"/>
</dbReference>
<dbReference type="Gene3D" id="3.20.20.80">
    <property type="entry name" value="Glycosidases"/>
    <property type="match status" value="1"/>
</dbReference>
<comment type="similarity">
    <text evidence="1 4">Belongs to the glycosyl hydrolase 72 family.</text>
</comment>
<dbReference type="OMA" id="GVNDYSW"/>
<evidence type="ECO:0000313" key="6">
    <source>
        <dbReference type="EMBL" id="ORY73679.1"/>
    </source>
</evidence>
<comment type="caution">
    <text evidence="6">The sequence shown here is derived from an EMBL/GenBank/DDBJ whole genome shotgun (WGS) entry which is preliminary data.</text>
</comment>